<proteinExistence type="predicted"/>
<keyword evidence="1" id="KW-0812">Transmembrane</keyword>
<dbReference type="CTD" id="5740593"/>
<reference evidence="3" key="1">
    <citation type="submission" date="2025-08" db="UniProtKB">
        <authorList>
            <consortium name="RefSeq"/>
        </authorList>
    </citation>
    <scope>IDENTIFICATION</scope>
    <source>
        <strain evidence="3">USDA-PBARC FA_bdor</strain>
        <tissue evidence="3">Whole organism</tissue>
    </source>
</reference>
<organism evidence="2 3">
    <name type="scientific">Fopius arisanus</name>
    <dbReference type="NCBI Taxonomy" id="64838"/>
    <lineage>
        <taxon>Eukaryota</taxon>
        <taxon>Metazoa</taxon>
        <taxon>Ecdysozoa</taxon>
        <taxon>Arthropoda</taxon>
        <taxon>Hexapoda</taxon>
        <taxon>Insecta</taxon>
        <taxon>Pterygota</taxon>
        <taxon>Neoptera</taxon>
        <taxon>Endopterygota</taxon>
        <taxon>Hymenoptera</taxon>
        <taxon>Apocrita</taxon>
        <taxon>Ichneumonoidea</taxon>
        <taxon>Braconidae</taxon>
        <taxon>Opiinae</taxon>
        <taxon>Fopius</taxon>
    </lineage>
</organism>
<dbReference type="RefSeq" id="XP_011298022.1">
    <property type="nucleotide sequence ID" value="XM_011299720.1"/>
</dbReference>
<evidence type="ECO:0000313" key="2">
    <source>
        <dbReference type="Proteomes" id="UP000694866"/>
    </source>
</evidence>
<keyword evidence="1" id="KW-1133">Transmembrane helix</keyword>
<dbReference type="OrthoDB" id="1920692at2759"/>
<dbReference type="InterPro" id="IPR017384">
    <property type="entry name" value="NADH_Ub_cplx-1_asu_su-1"/>
</dbReference>
<gene>
    <name evidence="3" type="primary">ND-MWFE</name>
</gene>
<evidence type="ECO:0000313" key="3">
    <source>
        <dbReference type="RefSeq" id="XP_011298022.1"/>
    </source>
</evidence>
<sequence length="71" mass="8232">MWYEVMPAAIIIGTCLAMPQIAAIYWNKAVFGNSYRRNLNEFWDRHMFTRDTRIGGAPWIIKGIENIPDGE</sequence>
<evidence type="ECO:0000256" key="1">
    <source>
        <dbReference type="SAM" id="Phobius"/>
    </source>
</evidence>
<feature type="transmembrane region" description="Helical" evidence="1">
    <location>
        <begin position="6"/>
        <end position="27"/>
    </location>
</feature>
<dbReference type="Pfam" id="PF15879">
    <property type="entry name" value="MWFE"/>
    <property type="match status" value="1"/>
</dbReference>
<keyword evidence="2" id="KW-1185">Reference proteome</keyword>
<dbReference type="Proteomes" id="UP000694866">
    <property type="component" value="Unplaced"/>
</dbReference>
<dbReference type="AlphaFoldDB" id="A0A9R1SVQ6"/>
<name>A0A9R1SVQ6_9HYME</name>
<keyword evidence="1" id="KW-0472">Membrane</keyword>
<protein>
    <submittedName>
        <fullName evidence="3">NADH dehydrogenase [ubiquinone] 1 alpha subcomplex subunit 1</fullName>
    </submittedName>
</protein>
<dbReference type="KEGG" id="fas:105263486"/>
<accession>A0A9R1SVQ6</accession>
<dbReference type="GeneID" id="105263486"/>